<accession>A0A1M5K2T4</accession>
<dbReference type="Proteomes" id="UP000184522">
    <property type="component" value="Unassembled WGS sequence"/>
</dbReference>
<keyword evidence="1" id="KW-0472">Membrane</keyword>
<feature type="transmembrane region" description="Helical" evidence="1">
    <location>
        <begin position="42"/>
        <end position="59"/>
    </location>
</feature>
<sequence length="162" mass="18553">MKIFKEEQRFTQLWLIILLLFSIVVPVAIILNQTDKMTTSEIIISLSVIILAPAIIFLFKLNTRIDERGIHYRFVPFHLKHRFIPWNEISKAYTRTYDPIGEYGGWGIKGGSLWNKSKGIAINVKGDVGIQLELTNGKKILIGTQKKAQAESTLENYKHKLV</sequence>
<feature type="transmembrane region" description="Helical" evidence="1">
    <location>
        <begin position="12"/>
        <end position="30"/>
    </location>
</feature>
<gene>
    <name evidence="2" type="ORF">SAMN05444148_0208</name>
</gene>
<evidence type="ECO:0000313" key="2">
    <source>
        <dbReference type="EMBL" id="SHG46880.1"/>
    </source>
</evidence>
<organism evidence="2 3">
    <name type="scientific">Winogradskyella jejuensis</name>
    <dbReference type="NCBI Taxonomy" id="1089305"/>
    <lineage>
        <taxon>Bacteria</taxon>
        <taxon>Pseudomonadati</taxon>
        <taxon>Bacteroidota</taxon>
        <taxon>Flavobacteriia</taxon>
        <taxon>Flavobacteriales</taxon>
        <taxon>Flavobacteriaceae</taxon>
        <taxon>Winogradskyella</taxon>
    </lineage>
</organism>
<keyword evidence="1" id="KW-0812">Transmembrane</keyword>
<dbReference type="AlphaFoldDB" id="A0A1M5K2T4"/>
<dbReference type="STRING" id="1089305.SAMN05444148_0208"/>
<evidence type="ECO:0008006" key="4">
    <source>
        <dbReference type="Google" id="ProtNLM"/>
    </source>
</evidence>
<keyword evidence="3" id="KW-1185">Reference proteome</keyword>
<protein>
    <recommendedName>
        <fullName evidence="4">PH domain-containing protein</fullName>
    </recommendedName>
</protein>
<name>A0A1M5K2T4_9FLAO</name>
<dbReference type="EMBL" id="FQWS01000001">
    <property type="protein sequence ID" value="SHG46880.1"/>
    <property type="molecule type" value="Genomic_DNA"/>
</dbReference>
<reference evidence="3" key="1">
    <citation type="submission" date="2016-11" db="EMBL/GenBank/DDBJ databases">
        <authorList>
            <person name="Varghese N."/>
            <person name="Submissions S."/>
        </authorList>
    </citation>
    <scope>NUCLEOTIDE SEQUENCE [LARGE SCALE GENOMIC DNA]</scope>
    <source>
        <strain evidence="3">DSM 25330</strain>
    </source>
</reference>
<keyword evidence="1" id="KW-1133">Transmembrane helix</keyword>
<evidence type="ECO:0000256" key="1">
    <source>
        <dbReference type="SAM" id="Phobius"/>
    </source>
</evidence>
<proteinExistence type="predicted"/>
<evidence type="ECO:0000313" key="3">
    <source>
        <dbReference type="Proteomes" id="UP000184522"/>
    </source>
</evidence>
<dbReference type="RefSeq" id="WP_200777195.1">
    <property type="nucleotide sequence ID" value="NZ_FQWS01000001.1"/>
</dbReference>